<dbReference type="RefSeq" id="WP_011849822.1">
    <property type="nucleotide sequence ID" value="NC_009073.1"/>
</dbReference>
<sequence length="69" mass="7945">MIFHTSQLPAIEEVEEILRRYRVKPLVVKGSLVNFVWPPQPTGVPLDLLKRLPRDVYVVLRGKTLIIVP</sequence>
<dbReference type="AlphaFoldDB" id="A3MV97"/>
<keyword evidence="2" id="KW-1185">Reference proteome</keyword>
<evidence type="ECO:0000313" key="1">
    <source>
        <dbReference type="EMBL" id="ABO08564.1"/>
    </source>
</evidence>
<dbReference type="KEGG" id="pcl:Pcal_1139"/>
<evidence type="ECO:0000313" key="2">
    <source>
        <dbReference type="Proteomes" id="UP000001431"/>
    </source>
</evidence>
<dbReference type="GeneID" id="4908612"/>
<dbReference type="Proteomes" id="UP000001431">
    <property type="component" value="Chromosome"/>
</dbReference>
<reference evidence="1" key="1">
    <citation type="submission" date="2007-02" db="EMBL/GenBank/DDBJ databases">
        <title>Complete sequence of Pyrobaculum calidifontis JCM 11548.</title>
        <authorList>
            <consortium name="US DOE Joint Genome Institute"/>
            <person name="Copeland A."/>
            <person name="Lucas S."/>
            <person name="Lapidus A."/>
            <person name="Barry K."/>
            <person name="Glavina del Rio T."/>
            <person name="Dalin E."/>
            <person name="Tice H."/>
            <person name="Pitluck S."/>
            <person name="Chain P."/>
            <person name="Malfatti S."/>
            <person name="Shin M."/>
            <person name="Vergez L."/>
            <person name="Schmutz J."/>
            <person name="Larimer F."/>
            <person name="Land M."/>
            <person name="Hauser L."/>
            <person name="Kyrpides N."/>
            <person name="Mikhailova N."/>
            <person name="Cozen A.E."/>
            <person name="Fitz-Gibbon S.T."/>
            <person name="House C.H."/>
            <person name="Saltikov C."/>
            <person name="Lowe T.M."/>
            <person name="Richardson P."/>
        </authorList>
    </citation>
    <scope>NUCLEOTIDE SEQUENCE [LARGE SCALE GENOMIC DNA]</scope>
    <source>
        <strain evidence="1">JCM 11548</strain>
    </source>
</reference>
<accession>A3MV97</accession>
<dbReference type="HOGENOM" id="CLU_2766264_0_0_2"/>
<dbReference type="OrthoDB" id="23717at2157"/>
<protein>
    <submittedName>
        <fullName evidence="1">Uncharacterized protein</fullName>
    </submittedName>
</protein>
<dbReference type="eggNOG" id="arCOG05649">
    <property type="taxonomic scope" value="Archaea"/>
</dbReference>
<dbReference type="STRING" id="410359.Pcal_1139"/>
<organism evidence="1 2">
    <name type="scientific">Pyrobaculum calidifontis (strain DSM 21063 / JCM 11548 / VA1)</name>
    <dbReference type="NCBI Taxonomy" id="410359"/>
    <lineage>
        <taxon>Archaea</taxon>
        <taxon>Thermoproteota</taxon>
        <taxon>Thermoprotei</taxon>
        <taxon>Thermoproteales</taxon>
        <taxon>Thermoproteaceae</taxon>
        <taxon>Pyrobaculum</taxon>
    </lineage>
</organism>
<dbReference type="EMBL" id="CP000561">
    <property type="protein sequence ID" value="ABO08564.1"/>
    <property type="molecule type" value="Genomic_DNA"/>
</dbReference>
<proteinExistence type="predicted"/>
<gene>
    <name evidence="1" type="ordered locus">Pcal_1139</name>
</gene>
<name>A3MV97_PYRCJ</name>